<dbReference type="GO" id="GO:0019442">
    <property type="term" value="P:L-tryptophan catabolic process to acetyl-CoA"/>
    <property type="evidence" value="ECO:0007669"/>
    <property type="project" value="TreeGrafter"/>
</dbReference>
<dbReference type="HAMAP" id="MF_01972">
    <property type="entry name" value="T23O"/>
    <property type="match status" value="1"/>
</dbReference>
<comment type="caution">
    <text evidence="1">Lacks conserved residue(s) required for the propagation of feature annotation.</text>
</comment>
<comment type="caution">
    <text evidence="2">The sequence shown here is derived from an EMBL/GenBank/DDBJ whole genome shotgun (WGS) entry which is preliminary data.</text>
</comment>
<accession>A0A918DZG4</accession>
<dbReference type="Gene3D" id="1.20.58.480">
    <property type="match status" value="1"/>
</dbReference>
<name>A0A918DZG4_9ACTN</name>
<feature type="binding site" description="axial binding residue" evidence="1">
    <location>
        <position position="240"/>
    </location>
    <ligand>
        <name>heme</name>
        <dbReference type="ChEBI" id="CHEBI:30413"/>
    </ligand>
    <ligandPart>
        <name>Fe</name>
        <dbReference type="ChEBI" id="CHEBI:18248"/>
    </ligandPart>
</feature>
<gene>
    <name evidence="1 2" type="primary">kynA</name>
    <name evidence="2" type="ORF">GCM10012280_34510</name>
</gene>
<keyword evidence="1" id="KW-0349">Heme</keyword>
<keyword evidence="1" id="KW-0408">Iron</keyword>
<dbReference type="GO" id="GO:0019441">
    <property type="term" value="P:L-tryptophan catabolic process to kynurenine"/>
    <property type="evidence" value="ECO:0007669"/>
    <property type="project" value="UniProtKB-UniRule"/>
</dbReference>
<keyword evidence="3" id="KW-1185">Reference proteome</keyword>
<dbReference type="SUPFAM" id="SSF140959">
    <property type="entry name" value="Indolic compounds 2,3-dioxygenase-like"/>
    <property type="match status" value="1"/>
</dbReference>
<keyword evidence="1" id="KW-0560">Oxidoreductase</keyword>
<reference evidence="2" key="2">
    <citation type="submission" date="2020-09" db="EMBL/GenBank/DDBJ databases">
        <authorList>
            <person name="Sun Q."/>
            <person name="Zhou Y."/>
        </authorList>
    </citation>
    <scope>NUCLEOTIDE SEQUENCE</scope>
    <source>
        <strain evidence="2">CGMCC 4.7201</strain>
    </source>
</reference>
<reference evidence="2" key="1">
    <citation type="journal article" date="2014" name="Int. J. Syst. Evol. Microbiol.">
        <title>Complete genome sequence of Corynebacterium casei LMG S-19264T (=DSM 44701T), isolated from a smear-ripened cheese.</title>
        <authorList>
            <consortium name="US DOE Joint Genome Institute (JGI-PGF)"/>
            <person name="Walter F."/>
            <person name="Albersmeier A."/>
            <person name="Kalinowski J."/>
            <person name="Ruckert C."/>
        </authorList>
    </citation>
    <scope>NUCLEOTIDE SEQUENCE</scope>
    <source>
        <strain evidence="2">CGMCC 4.7201</strain>
    </source>
</reference>
<keyword evidence="1" id="KW-0223">Dioxygenase</keyword>
<dbReference type="PANTHER" id="PTHR10138">
    <property type="entry name" value="TRYPTOPHAN 2,3-DIOXYGENASE"/>
    <property type="match status" value="1"/>
</dbReference>
<comment type="catalytic activity">
    <reaction evidence="1">
        <text>L-tryptophan + O2 = N-formyl-L-kynurenine</text>
        <dbReference type="Rhea" id="RHEA:24536"/>
        <dbReference type="ChEBI" id="CHEBI:15379"/>
        <dbReference type="ChEBI" id="CHEBI:57912"/>
        <dbReference type="ChEBI" id="CHEBI:58629"/>
        <dbReference type="EC" id="1.13.11.11"/>
    </reaction>
</comment>
<comment type="pathway">
    <text evidence="1">Amino-acid degradation; L-tryptophan degradation via kynurenine pathway; L-kynurenine from L-tryptophan: step 1/2.</text>
</comment>
<feature type="binding site" evidence="1">
    <location>
        <position position="254"/>
    </location>
    <ligand>
        <name>substrate</name>
    </ligand>
</feature>
<dbReference type="Proteomes" id="UP000641932">
    <property type="component" value="Unassembled WGS sequence"/>
</dbReference>
<evidence type="ECO:0000256" key="1">
    <source>
        <dbReference type="HAMAP-Rule" id="MF_01972"/>
    </source>
</evidence>
<dbReference type="Pfam" id="PF03301">
    <property type="entry name" value="Trp_dioxygenase"/>
    <property type="match status" value="2"/>
</dbReference>
<dbReference type="InterPro" id="IPR037217">
    <property type="entry name" value="Trp/Indoleamine_2_3_dOase-like"/>
</dbReference>
<comment type="function">
    <text evidence="1">Heme-dependent dioxygenase that catalyzes the oxidative cleavage of the L-tryptophan (L-Trp) pyrrole ring and converts L-tryptophan to N-formyl-L-kynurenine. Catalyzes the oxidative cleavage of the indole moiety.</text>
</comment>
<feature type="binding site" evidence="1">
    <location>
        <position position="119"/>
    </location>
    <ligand>
        <name>substrate</name>
    </ligand>
</feature>
<organism evidence="2 3">
    <name type="scientific">Wenjunlia tyrosinilytica</name>
    <dbReference type="NCBI Taxonomy" id="1544741"/>
    <lineage>
        <taxon>Bacteria</taxon>
        <taxon>Bacillati</taxon>
        <taxon>Actinomycetota</taxon>
        <taxon>Actinomycetes</taxon>
        <taxon>Kitasatosporales</taxon>
        <taxon>Streptomycetaceae</taxon>
        <taxon>Wenjunlia</taxon>
    </lineage>
</organism>
<dbReference type="GO" id="GO:0020037">
    <property type="term" value="F:heme binding"/>
    <property type="evidence" value="ECO:0007669"/>
    <property type="project" value="UniProtKB-UniRule"/>
</dbReference>
<evidence type="ECO:0000313" key="3">
    <source>
        <dbReference type="Proteomes" id="UP000641932"/>
    </source>
</evidence>
<dbReference type="AlphaFoldDB" id="A0A918DZG4"/>
<comment type="similarity">
    <text evidence="1">Belongs to the tryptophan 2,3-dioxygenase family.</text>
</comment>
<dbReference type="GO" id="GO:0046872">
    <property type="term" value="F:metal ion binding"/>
    <property type="evidence" value="ECO:0007669"/>
    <property type="project" value="UniProtKB-KW"/>
</dbReference>
<keyword evidence="1" id="KW-0479">Metal-binding</keyword>
<dbReference type="EC" id="1.13.11.11" evidence="1"/>
<evidence type="ECO:0000313" key="2">
    <source>
        <dbReference type="EMBL" id="GGO90000.1"/>
    </source>
</evidence>
<dbReference type="PANTHER" id="PTHR10138:SF0">
    <property type="entry name" value="TRYPTOPHAN 2,3-DIOXYGENASE"/>
    <property type="match status" value="1"/>
</dbReference>
<protein>
    <recommendedName>
        <fullName evidence="1">Tryptophan 2,3-dioxygenase</fullName>
        <shortName evidence="1">TDO</shortName>
        <ecNumber evidence="1">1.13.11.11</ecNumber>
    </recommendedName>
    <alternativeName>
        <fullName evidence="1">Tryptamin 2,3-dioxygenase</fullName>
    </alternativeName>
    <alternativeName>
        <fullName evidence="1">Tryptophan oxygenase</fullName>
        <shortName evidence="1">TO</shortName>
        <shortName evidence="1">TRPO</shortName>
    </alternativeName>
    <alternativeName>
        <fullName evidence="1">Tryptophan pyrrolase</fullName>
    </alternativeName>
    <alternativeName>
        <fullName evidence="1">Tryptophanase</fullName>
    </alternativeName>
</protein>
<comment type="cofactor">
    <cofactor evidence="1">
        <name>heme</name>
        <dbReference type="ChEBI" id="CHEBI:30413"/>
    </cofactor>
    <text evidence="1">Binds 1 heme group per subunit.</text>
</comment>
<sequence>MTADPYLSCPVMADAAEPRLDFGGTTPYEDYVHASVLHSLQKTVTKDPREMSFLVITQVMELYFTLLVFEWRHTQERLRDDDVPGALDALRRSAAHLQALRAAWLPLARMTPREFNSFRDALGEGSGFQSGAFRHMEFLLGEKSASLLVPHRSVPALHAELEEALSAPSVYDDVLALLARRGHPVPAELLSRDLTQPYRPSAEVEQVWAAIYCGEPGELSDLGEALTDVAEQFTRWRHDHLIATRRAMGAKTGTGGSAGVSWLEKRARRDVFPELWTARSYV</sequence>
<dbReference type="GO" id="GO:0004833">
    <property type="term" value="F:L-tryptophan 2,3-dioxygenase activity"/>
    <property type="evidence" value="ECO:0007669"/>
    <property type="project" value="UniProtKB-UniRule"/>
</dbReference>
<dbReference type="EMBL" id="BMMS01000014">
    <property type="protein sequence ID" value="GGO90000.1"/>
    <property type="molecule type" value="Genomic_DNA"/>
</dbReference>
<dbReference type="InterPro" id="IPR004981">
    <property type="entry name" value="Trp_2_3_dOase"/>
</dbReference>
<comment type="subunit">
    <text evidence="1">Homotetramer.</text>
</comment>
<keyword evidence="1" id="KW-0823">Tryptophan catabolism</keyword>
<proteinExistence type="inferred from homology"/>